<gene>
    <name evidence="1" type="ORF">BSTOLATCC_MIC14662</name>
</gene>
<proteinExistence type="predicted"/>
<dbReference type="EMBL" id="CAJZBQ010000014">
    <property type="protein sequence ID" value="CAG9315918.1"/>
    <property type="molecule type" value="Genomic_DNA"/>
</dbReference>
<evidence type="ECO:0000313" key="2">
    <source>
        <dbReference type="Proteomes" id="UP001162131"/>
    </source>
</evidence>
<dbReference type="Proteomes" id="UP001162131">
    <property type="component" value="Unassembled WGS sequence"/>
</dbReference>
<organism evidence="1 2">
    <name type="scientific">Blepharisma stoltei</name>
    <dbReference type="NCBI Taxonomy" id="1481888"/>
    <lineage>
        <taxon>Eukaryota</taxon>
        <taxon>Sar</taxon>
        <taxon>Alveolata</taxon>
        <taxon>Ciliophora</taxon>
        <taxon>Postciliodesmatophora</taxon>
        <taxon>Heterotrichea</taxon>
        <taxon>Heterotrichida</taxon>
        <taxon>Blepharismidae</taxon>
        <taxon>Blepharisma</taxon>
    </lineage>
</organism>
<dbReference type="AlphaFoldDB" id="A0AAU9IPJ6"/>
<evidence type="ECO:0000313" key="1">
    <source>
        <dbReference type="EMBL" id="CAG9315918.1"/>
    </source>
</evidence>
<keyword evidence="2" id="KW-1185">Reference proteome</keyword>
<comment type="caution">
    <text evidence="1">The sequence shown here is derived from an EMBL/GenBank/DDBJ whole genome shotgun (WGS) entry which is preliminary data.</text>
</comment>
<reference evidence="1" key="1">
    <citation type="submission" date="2021-09" db="EMBL/GenBank/DDBJ databases">
        <authorList>
            <consortium name="AG Swart"/>
            <person name="Singh M."/>
            <person name="Singh A."/>
            <person name="Seah K."/>
            <person name="Emmerich C."/>
        </authorList>
    </citation>
    <scope>NUCLEOTIDE SEQUENCE</scope>
    <source>
        <strain evidence="1">ATCC30299</strain>
    </source>
</reference>
<protein>
    <submittedName>
        <fullName evidence="1">Uncharacterized protein</fullName>
    </submittedName>
</protein>
<sequence>MDSHAWHALVGCFTCTDITYQKYALYVSWLYFLSLTGQCLSKNPTEYTSNSVTNNCDFSTNLVDSLNLANQVYINTVSIFNISIVITNIYPDWSDLHSLHWCNFKIIL</sequence>
<name>A0AAU9IPJ6_9CILI</name>
<accession>A0AAU9IPJ6</accession>